<organism evidence="12 13">
    <name type="scientific">Aquilegia coerulea</name>
    <name type="common">Rocky mountain columbine</name>
    <dbReference type="NCBI Taxonomy" id="218851"/>
    <lineage>
        <taxon>Eukaryota</taxon>
        <taxon>Viridiplantae</taxon>
        <taxon>Streptophyta</taxon>
        <taxon>Embryophyta</taxon>
        <taxon>Tracheophyta</taxon>
        <taxon>Spermatophyta</taxon>
        <taxon>Magnoliopsida</taxon>
        <taxon>Ranunculales</taxon>
        <taxon>Ranunculaceae</taxon>
        <taxon>Thalictroideae</taxon>
        <taxon>Aquilegia</taxon>
    </lineage>
</organism>
<keyword evidence="4" id="KW-0256">Endoplasmic reticulum</keyword>
<gene>
    <name evidence="12" type="ORF">AQUCO_03500006v1</name>
</gene>
<keyword evidence="5 10" id="KW-1133">Transmembrane helix</keyword>
<keyword evidence="13" id="KW-1185">Reference proteome</keyword>
<dbReference type="InterPro" id="IPR031468">
    <property type="entry name" value="SMP_LBD"/>
</dbReference>
<dbReference type="GO" id="GO:0006869">
    <property type="term" value="P:lipid transport"/>
    <property type="evidence" value="ECO:0007669"/>
    <property type="project" value="UniProtKB-KW"/>
</dbReference>
<evidence type="ECO:0000256" key="4">
    <source>
        <dbReference type="ARBA" id="ARBA00022824"/>
    </source>
</evidence>
<evidence type="ECO:0000313" key="12">
    <source>
        <dbReference type="EMBL" id="PIA35307.1"/>
    </source>
</evidence>
<dbReference type="EMBL" id="KZ305052">
    <property type="protein sequence ID" value="PIA35307.1"/>
    <property type="molecule type" value="Genomic_DNA"/>
</dbReference>
<feature type="domain" description="SMP-LTD" evidence="11">
    <location>
        <begin position="338"/>
        <end position="605"/>
    </location>
</feature>
<keyword evidence="3 10" id="KW-0812">Transmembrane</keyword>
<evidence type="ECO:0000256" key="2">
    <source>
        <dbReference type="ARBA" id="ARBA00022448"/>
    </source>
</evidence>
<keyword evidence="8 10" id="KW-0472">Membrane</keyword>
<name>A0A2G5CWL4_AQUCA</name>
<feature type="compositionally biased region" description="Basic and acidic residues" evidence="9">
    <location>
        <begin position="765"/>
        <end position="798"/>
    </location>
</feature>
<evidence type="ECO:0000256" key="10">
    <source>
        <dbReference type="SAM" id="Phobius"/>
    </source>
</evidence>
<dbReference type="OrthoDB" id="26740at2759"/>
<dbReference type="CDD" id="cd21675">
    <property type="entry name" value="SMP_TEX2"/>
    <property type="match status" value="1"/>
</dbReference>
<dbReference type="GO" id="GO:0005789">
    <property type="term" value="C:endoplasmic reticulum membrane"/>
    <property type="evidence" value="ECO:0007669"/>
    <property type="project" value="UniProtKB-SubCell"/>
</dbReference>
<proteinExistence type="predicted"/>
<dbReference type="InParanoid" id="A0A2G5CWL4"/>
<keyword evidence="2" id="KW-0813">Transport</keyword>
<feature type="compositionally biased region" description="Basic and acidic residues" evidence="9">
    <location>
        <begin position="747"/>
        <end position="757"/>
    </location>
</feature>
<evidence type="ECO:0000256" key="9">
    <source>
        <dbReference type="SAM" id="MobiDB-lite"/>
    </source>
</evidence>
<evidence type="ECO:0000256" key="5">
    <source>
        <dbReference type="ARBA" id="ARBA00022989"/>
    </source>
</evidence>
<dbReference type="STRING" id="218851.A0A2G5CWL4"/>
<feature type="region of interest" description="Disordered" evidence="9">
    <location>
        <begin position="255"/>
        <end position="295"/>
    </location>
</feature>
<evidence type="ECO:0000256" key="8">
    <source>
        <dbReference type="ARBA" id="ARBA00023136"/>
    </source>
</evidence>
<reference evidence="12 13" key="1">
    <citation type="submission" date="2017-09" db="EMBL/GenBank/DDBJ databases">
        <title>WGS assembly of Aquilegia coerulea Goldsmith.</title>
        <authorList>
            <person name="Hodges S."/>
            <person name="Kramer E."/>
            <person name="Nordborg M."/>
            <person name="Tomkins J."/>
            <person name="Borevitz J."/>
            <person name="Derieg N."/>
            <person name="Yan J."/>
            <person name="Mihaltcheva S."/>
            <person name="Hayes R.D."/>
            <person name="Rokhsar D."/>
        </authorList>
    </citation>
    <scope>NUCLEOTIDE SEQUENCE [LARGE SCALE GENOMIC DNA]</scope>
    <source>
        <strain evidence="13">cv. Goldsmith</strain>
    </source>
</reference>
<dbReference type="Proteomes" id="UP000230069">
    <property type="component" value="Unassembled WGS sequence"/>
</dbReference>
<feature type="compositionally biased region" description="Polar residues" evidence="9">
    <location>
        <begin position="279"/>
        <end position="295"/>
    </location>
</feature>
<dbReference type="PROSITE" id="PS51847">
    <property type="entry name" value="SMP"/>
    <property type="match status" value="1"/>
</dbReference>
<accession>A0A2G5CWL4</accession>
<dbReference type="PANTHER" id="PTHR13466">
    <property type="entry name" value="TEX2 PROTEIN-RELATED"/>
    <property type="match status" value="1"/>
</dbReference>
<feature type="region of interest" description="Disordered" evidence="9">
    <location>
        <begin position="662"/>
        <end position="798"/>
    </location>
</feature>
<feature type="compositionally biased region" description="Polar residues" evidence="9">
    <location>
        <begin position="733"/>
        <end position="746"/>
    </location>
</feature>
<evidence type="ECO:0000256" key="6">
    <source>
        <dbReference type="ARBA" id="ARBA00023055"/>
    </source>
</evidence>
<dbReference type="SUPFAM" id="SSF50729">
    <property type="entry name" value="PH domain-like"/>
    <property type="match status" value="1"/>
</dbReference>
<dbReference type="Pfam" id="PF23065">
    <property type="entry name" value="PH_SMPa"/>
    <property type="match status" value="1"/>
</dbReference>
<evidence type="ECO:0000259" key="11">
    <source>
        <dbReference type="PROSITE" id="PS51847"/>
    </source>
</evidence>
<dbReference type="FunCoup" id="A0A2G5CWL4">
    <property type="interactions" value="1606"/>
</dbReference>
<dbReference type="PANTHER" id="PTHR13466:SF0">
    <property type="entry name" value="SMP-LTD DOMAIN-CONTAINING PROTEIN"/>
    <property type="match status" value="1"/>
</dbReference>
<feature type="compositionally biased region" description="Basic and acidic residues" evidence="9">
    <location>
        <begin position="268"/>
        <end position="278"/>
    </location>
</feature>
<evidence type="ECO:0000256" key="1">
    <source>
        <dbReference type="ARBA" id="ARBA00004586"/>
    </source>
</evidence>
<dbReference type="GO" id="GO:0008289">
    <property type="term" value="F:lipid binding"/>
    <property type="evidence" value="ECO:0007669"/>
    <property type="project" value="UniProtKB-KW"/>
</dbReference>
<comment type="subcellular location">
    <subcellularLocation>
        <location evidence="1">Endoplasmic reticulum membrane</location>
    </subcellularLocation>
</comment>
<evidence type="ECO:0000256" key="7">
    <source>
        <dbReference type="ARBA" id="ARBA00023121"/>
    </source>
</evidence>
<dbReference type="AlphaFoldDB" id="A0A2G5CWL4"/>
<evidence type="ECO:0000256" key="3">
    <source>
        <dbReference type="ARBA" id="ARBA00022692"/>
    </source>
</evidence>
<sequence>MLNLVLGFVLGAFSIILAQVLCVYILFHRFLRKNKFSSSHQTQTQKPIDQQQQSLSFASNKQGIVWALDPEKVPKLWYEDKLLKEQNSKKEILDVFPIKKLAKIEDHSLILTGSDASQTTINLMGCTVLSVSASNLSSRKWAKRYPIKVESGSSVIYKGSKICYLYVETSWEKESWCKALRLASCVNKKRTNWYAELGKEFHDYLASLKAGYPSFMKPSTGVFCEPTDRTIRADGSSSKVRLFLKKLAKKASKSGLENKAGGTSVSVSEEKKMGEKSRSVQGSNSTGSTKNISTEKTANNYLGENTVLPLPSSFTQCGSQGQVSVIPDADFDDKFSIDEGTVCWNLLISRLFFDAKRNTDMKSSIQARIQRTLSSMRTPSYIGGVTCTSLNVGTLPPYIHSMRVLPTDMNEVWAMEIDIEYSGGAILDIETRLEVREAELEKGIVNTSIDSSAVDEASSDILDGFEHFGNQLKLSGEIADEIENRDAGDIKFDAMRKSNSWKSSYTSRWKCIMNSIANQVSQVPLSLTIKIASVRGTLRLHIKPPPSDQLWFGFASMPEIDFNLESSVGEHKFSSAQVAMLLENRFKAAIRETLVLPNCEGVCIPWMLAEKDDWAPRKIAPFAWVNQEITSDSTGRDVSCSQPGEIKSKLDTNKVTNLETDNHLESKGENLKSMASAQQLAREPAEDLGSLPQSGLSSSNSSFTSNQSLHDLKTPLLPHDSNEASNSSRSESPDNQPVSRSVSVNDKQVHISEDGNSKRIGRKARMMDLGKKMGEKLEEKRRHIEEKSRNIVEKMRGP</sequence>
<protein>
    <recommendedName>
        <fullName evidence="11">SMP-LTD domain-containing protein</fullName>
    </recommendedName>
</protein>
<dbReference type="InterPro" id="IPR057080">
    <property type="entry name" value="PH_SMPa"/>
</dbReference>
<keyword evidence="7" id="KW-0446">Lipid-binding</keyword>
<keyword evidence="6" id="KW-0445">Lipid transport</keyword>
<feature type="transmembrane region" description="Helical" evidence="10">
    <location>
        <begin position="6"/>
        <end position="27"/>
    </location>
</feature>
<evidence type="ECO:0000313" key="13">
    <source>
        <dbReference type="Proteomes" id="UP000230069"/>
    </source>
</evidence>
<feature type="compositionally biased region" description="Low complexity" evidence="9">
    <location>
        <begin position="688"/>
        <end position="709"/>
    </location>
</feature>